<gene>
    <name evidence="5" type="ORF">PVK37_05150</name>
</gene>
<evidence type="ECO:0000259" key="4">
    <source>
        <dbReference type="PROSITE" id="PS50853"/>
    </source>
</evidence>
<evidence type="ECO:0000313" key="5">
    <source>
        <dbReference type="EMBL" id="WDZ85822.1"/>
    </source>
</evidence>
<keyword evidence="3" id="KW-0732">Signal</keyword>
<proteinExistence type="predicted"/>
<feature type="chain" id="PRO_5045229635" evidence="3">
    <location>
        <begin position="29"/>
        <end position="546"/>
    </location>
</feature>
<dbReference type="InterPro" id="IPR013783">
    <property type="entry name" value="Ig-like_fold"/>
</dbReference>
<keyword evidence="1" id="KW-0378">Hydrolase</keyword>
<feature type="signal peptide" evidence="3">
    <location>
        <begin position="1"/>
        <end position="28"/>
    </location>
</feature>
<dbReference type="PROSITE" id="PS50853">
    <property type="entry name" value="FN3"/>
    <property type="match status" value="1"/>
</dbReference>
<organism evidence="5 6">
    <name type="scientific">Micromonospora cathayae</name>
    <dbReference type="NCBI Taxonomy" id="3028804"/>
    <lineage>
        <taxon>Bacteria</taxon>
        <taxon>Bacillati</taxon>
        <taxon>Actinomycetota</taxon>
        <taxon>Actinomycetes</taxon>
        <taxon>Micromonosporales</taxon>
        <taxon>Micromonosporaceae</taxon>
        <taxon>Micromonospora</taxon>
    </lineage>
</organism>
<accession>A0ABY7ZS08</accession>
<evidence type="ECO:0000256" key="3">
    <source>
        <dbReference type="SAM" id="SignalP"/>
    </source>
</evidence>
<dbReference type="RefSeq" id="WP_275032577.1">
    <property type="nucleotide sequence ID" value="NZ_CP118615.1"/>
</dbReference>
<keyword evidence="2" id="KW-0624">Polysaccharide degradation</keyword>
<dbReference type="EMBL" id="CP118615">
    <property type="protein sequence ID" value="WDZ85822.1"/>
    <property type="molecule type" value="Genomic_DNA"/>
</dbReference>
<dbReference type="SMART" id="SM00060">
    <property type="entry name" value="FN3"/>
    <property type="match status" value="1"/>
</dbReference>
<evidence type="ECO:0000313" key="6">
    <source>
        <dbReference type="Proteomes" id="UP001219605"/>
    </source>
</evidence>
<keyword evidence="1" id="KW-0326">Glycosidase</keyword>
<reference evidence="5 6" key="1">
    <citation type="submission" date="2023-02" db="EMBL/GenBank/DDBJ databases">
        <authorList>
            <person name="Mo P."/>
        </authorList>
    </citation>
    <scope>NUCLEOTIDE SEQUENCE [LARGE SCALE GENOMIC DNA]</scope>
    <source>
        <strain evidence="5 6">HUAS 3</strain>
    </source>
</reference>
<dbReference type="Gene3D" id="2.60.40.10">
    <property type="entry name" value="Immunoglobulins"/>
    <property type="match status" value="1"/>
</dbReference>
<protein>
    <submittedName>
        <fullName evidence="5">Fibronectin type III domain-containing protein</fullName>
    </submittedName>
</protein>
<evidence type="ECO:0000256" key="2">
    <source>
        <dbReference type="ARBA" id="ARBA00023326"/>
    </source>
</evidence>
<name>A0ABY7ZS08_9ACTN</name>
<dbReference type="CDD" id="cd00063">
    <property type="entry name" value="FN3"/>
    <property type="match status" value="1"/>
</dbReference>
<keyword evidence="2" id="KW-0119">Carbohydrate metabolism</keyword>
<dbReference type="InterPro" id="IPR003961">
    <property type="entry name" value="FN3_dom"/>
</dbReference>
<dbReference type="SUPFAM" id="SSF49265">
    <property type="entry name" value="Fibronectin type III"/>
    <property type="match status" value="1"/>
</dbReference>
<dbReference type="Proteomes" id="UP001219605">
    <property type="component" value="Chromosome"/>
</dbReference>
<dbReference type="InterPro" id="IPR036116">
    <property type="entry name" value="FN3_sf"/>
</dbReference>
<sequence length="546" mass="57245">MSPKLIRGLAAFALALGPVAVFTEPASAAPVCDVPEPPPVCGGGDNDQENAWVKLTSATRVPAGVQVKGSAGDPDATTSVQVIARISGVEVARFSVAAGSAFVRTVPARYGDDVCLTAVNQGAGVNGTVCRGLAVRFDPFGSFDELSPGPSGLRVRGWAIDPDTAVPVTVQIRVNGRLYDAPVASLTRTDVAASYPAYGGDHGFDLLVPAARGDHTVCVTALNVGAGTATALPCRTVTQGGAPVIDHFLVRAPDYPTPRMEVDVRVGTRDATQVSVWRGPTPNGPWTDWPTPHSTWTNPAGYWEMDLTVNWGTTYCYLATAYNAYGSHTPPAVCATTWAGAYPQPARVGVTGVSDTSMMLSWDDVAMGETEWRLVRSGVPDVVLAGTPGTGRMSHLVTGLQPGTQYCFLLGARSPGWAANPYFFCQWTAKAAADPTTLQGVATMNLWNCDPRGRGGTVWMTDAYGRWVRQGALPNSLVAGACGPATSAPAARVTLPGGRTTTVAVVVVDGRYCLADDPYDANCRIWQTPPTPGDPKGITENRLLLG</sequence>
<keyword evidence="6" id="KW-1185">Reference proteome</keyword>
<evidence type="ECO:0000256" key="1">
    <source>
        <dbReference type="ARBA" id="ARBA00023295"/>
    </source>
</evidence>
<feature type="domain" description="Fibronectin type-III" evidence="4">
    <location>
        <begin position="344"/>
        <end position="434"/>
    </location>
</feature>